<feature type="region of interest" description="Disordered" evidence="1">
    <location>
        <begin position="48"/>
        <end position="71"/>
    </location>
</feature>
<reference evidence="3 4" key="1">
    <citation type="submission" date="2016-10" db="EMBL/GenBank/DDBJ databases">
        <authorList>
            <person name="de Groot N.N."/>
        </authorList>
    </citation>
    <scope>NUCLEOTIDE SEQUENCE [LARGE SCALE GENOMIC DNA]</scope>
    <source>
        <strain evidence="3 4">DSM 21633</strain>
    </source>
</reference>
<keyword evidence="3" id="KW-0121">Carboxypeptidase</keyword>
<dbReference type="SUPFAM" id="SSF55166">
    <property type="entry name" value="Hedgehog/DD-peptidase"/>
    <property type="match status" value="1"/>
</dbReference>
<sequence>MKKILIWTSLFIVLAGCTQDDQGASLNAKSADGVQFGIKTKSPLELVVESDDNEQEQEKEKESEQNGSEADVITVDNPHETDVIVNKQRRLPEGFEPKDLVEPNVSFNAPEGNPKRLMKKEAAQALEDLFEGAKNAGFDLYAQSGYRSIETQTWIYNNNVETKGQEHADKYSAVPGHSEHHTGLAMDITIPLETGGFLGLEEALGETDAGQWVAEHAHEYGFVIRYPEGKSHITGYEYEPWHLRYFGIELATEIHESRLTVEEFFDLY</sequence>
<evidence type="ECO:0000259" key="2">
    <source>
        <dbReference type="Pfam" id="PF02557"/>
    </source>
</evidence>
<keyword evidence="3" id="KW-0378">Hydrolase</keyword>
<dbReference type="GO" id="GO:0006508">
    <property type="term" value="P:proteolysis"/>
    <property type="evidence" value="ECO:0007669"/>
    <property type="project" value="InterPro"/>
</dbReference>
<dbReference type="OrthoDB" id="9792074at2"/>
<dbReference type="InterPro" id="IPR009045">
    <property type="entry name" value="Zn_M74/Hedgehog-like"/>
</dbReference>
<dbReference type="Pfam" id="PF02557">
    <property type="entry name" value="VanY"/>
    <property type="match status" value="1"/>
</dbReference>
<dbReference type="InterPro" id="IPR052179">
    <property type="entry name" value="DD-CPase-like"/>
</dbReference>
<organism evidence="3 4">
    <name type="scientific">Piscibacillus halophilus</name>
    <dbReference type="NCBI Taxonomy" id="571933"/>
    <lineage>
        <taxon>Bacteria</taxon>
        <taxon>Bacillati</taxon>
        <taxon>Bacillota</taxon>
        <taxon>Bacilli</taxon>
        <taxon>Bacillales</taxon>
        <taxon>Bacillaceae</taxon>
        <taxon>Piscibacillus</taxon>
    </lineage>
</organism>
<dbReference type="PROSITE" id="PS51257">
    <property type="entry name" value="PROKAR_LIPOPROTEIN"/>
    <property type="match status" value="1"/>
</dbReference>
<name>A0A1H9AT98_9BACI</name>
<dbReference type="STRING" id="571933.SAMN05216362_10342"/>
<protein>
    <submittedName>
        <fullName evidence="3">D-alanyl-D-alanine carboxypeptidase</fullName>
    </submittedName>
</protein>
<dbReference type="Proteomes" id="UP000199427">
    <property type="component" value="Unassembled WGS sequence"/>
</dbReference>
<feature type="domain" description="D-alanyl-D-alanine carboxypeptidase-like core" evidence="2">
    <location>
        <begin position="116"/>
        <end position="247"/>
    </location>
</feature>
<dbReference type="Gene3D" id="3.30.1380.10">
    <property type="match status" value="1"/>
</dbReference>
<evidence type="ECO:0000313" key="4">
    <source>
        <dbReference type="Proteomes" id="UP000199427"/>
    </source>
</evidence>
<evidence type="ECO:0000256" key="1">
    <source>
        <dbReference type="SAM" id="MobiDB-lite"/>
    </source>
</evidence>
<accession>A0A1H9AT98</accession>
<dbReference type="EMBL" id="FOES01000003">
    <property type="protein sequence ID" value="SEP79869.1"/>
    <property type="molecule type" value="Genomic_DNA"/>
</dbReference>
<dbReference type="InterPro" id="IPR058193">
    <property type="entry name" value="VanY/YodJ_core_dom"/>
</dbReference>
<dbReference type="RefSeq" id="WP_091772455.1">
    <property type="nucleotide sequence ID" value="NZ_CAESCL010000064.1"/>
</dbReference>
<dbReference type="PANTHER" id="PTHR34385:SF1">
    <property type="entry name" value="PEPTIDOGLYCAN L-ALANYL-D-GLUTAMATE ENDOPEPTIDASE CWLK"/>
    <property type="match status" value="1"/>
</dbReference>
<dbReference type="AlphaFoldDB" id="A0A1H9AT98"/>
<dbReference type="InterPro" id="IPR003709">
    <property type="entry name" value="VanY-like_core_dom"/>
</dbReference>
<evidence type="ECO:0000313" key="3">
    <source>
        <dbReference type="EMBL" id="SEP79869.1"/>
    </source>
</evidence>
<keyword evidence="3" id="KW-0645">Protease</keyword>
<keyword evidence="4" id="KW-1185">Reference proteome</keyword>
<dbReference type="GO" id="GO:0004180">
    <property type="term" value="F:carboxypeptidase activity"/>
    <property type="evidence" value="ECO:0007669"/>
    <property type="project" value="UniProtKB-KW"/>
</dbReference>
<dbReference type="PANTHER" id="PTHR34385">
    <property type="entry name" value="D-ALANYL-D-ALANINE CARBOXYPEPTIDASE"/>
    <property type="match status" value="1"/>
</dbReference>
<dbReference type="CDD" id="cd14852">
    <property type="entry name" value="LD-carboxypeptidase"/>
    <property type="match status" value="1"/>
</dbReference>
<gene>
    <name evidence="3" type="ORF">SAMN05216362_10342</name>
</gene>
<proteinExistence type="predicted"/>